<evidence type="ECO:0000259" key="6">
    <source>
        <dbReference type="Pfam" id="PF01965"/>
    </source>
</evidence>
<dbReference type="GO" id="GO:0019172">
    <property type="term" value="F:glyoxalase III activity"/>
    <property type="evidence" value="ECO:0007669"/>
    <property type="project" value="UniProtKB-EC"/>
</dbReference>
<dbReference type="EMBL" id="UFXZ01000001">
    <property type="protein sequence ID" value="STC86805.1"/>
    <property type="molecule type" value="Genomic_DNA"/>
</dbReference>
<evidence type="ECO:0000313" key="9">
    <source>
        <dbReference type="Proteomes" id="UP000175893"/>
    </source>
</evidence>
<dbReference type="GO" id="GO:0006281">
    <property type="term" value="P:DNA repair"/>
    <property type="evidence" value="ECO:0007669"/>
    <property type="project" value="UniProtKB-KW"/>
</dbReference>
<name>A0A376DD72_9GAMM</name>
<dbReference type="Gene3D" id="3.40.50.880">
    <property type="match status" value="1"/>
</dbReference>
<dbReference type="STRING" id="93378.A9798_05955"/>
<dbReference type="NCBIfam" id="NF003168">
    <property type="entry name" value="PRK04155.1"/>
    <property type="match status" value="1"/>
</dbReference>
<dbReference type="SUPFAM" id="SSF52317">
    <property type="entry name" value="Class I glutamine amidotransferase-like"/>
    <property type="match status" value="1"/>
</dbReference>
<dbReference type="GO" id="GO:0005737">
    <property type="term" value="C:cytoplasm"/>
    <property type="evidence" value="ECO:0007669"/>
    <property type="project" value="TreeGrafter"/>
</dbReference>
<keyword evidence="8" id="KW-0456">Lyase</keyword>
<dbReference type="KEGG" id="eho:A9798_05955"/>
<accession>A0A376DD72</accession>
<dbReference type="InterPro" id="IPR050325">
    <property type="entry name" value="Prot/Nucl_acid_deglycase"/>
</dbReference>
<feature type="domain" description="DJ-1/PfpI" evidence="6">
    <location>
        <begin position="75"/>
        <end position="193"/>
    </location>
</feature>
<dbReference type="PANTHER" id="PTHR48094">
    <property type="entry name" value="PROTEIN/NUCLEIC ACID DEGLYCASE DJ-1-RELATED"/>
    <property type="match status" value="1"/>
</dbReference>
<evidence type="ECO:0000256" key="2">
    <source>
        <dbReference type="ARBA" id="ARBA00022763"/>
    </source>
</evidence>
<dbReference type="OrthoDB" id="9792284at2"/>
<evidence type="ECO:0000313" key="8">
    <source>
        <dbReference type="EMBL" id="STC86805.1"/>
    </source>
</evidence>
<dbReference type="Proteomes" id="UP000255248">
    <property type="component" value="Unassembled WGS sequence"/>
</dbReference>
<dbReference type="PANTHER" id="PTHR48094:SF20">
    <property type="entry name" value="PROTEIN_NUCLEIC ACID DEGLYCASE 1"/>
    <property type="match status" value="1"/>
</dbReference>
<dbReference type="EMBL" id="CP016043">
    <property type="protein sequence ID" value="AOV96538.1"/>
    <property type="molecule type" value="Genomic_DNA"/>
</dbReference>
<keyword evidence="2" id="KW-0227">DNA damage</keyword>
<evidence type="ECO:0000256" key="4">
    <source>
        <dbReference type="ARBA" id="ARBA00023016"/>
    </source>
</evidence>
<keyword evidence="5" id="KW-0234">DNA repair</keyword>
<organism evidence="8 10">
    <name type="scientific">Edwardsiella hoshinae</name>
    <dbReference type="NCBI Taxonomy" id="93378"/>
    <lineage>
        <taxon>Bacteria</taxon>
        <taxon>Pseudomonadati</taxon>
        <taxon>Pseudomonadota</taxon>
        <taxon>Gammaproteobacteria</taxon>
        <taxon>Enterobacterales</taxon>
        <taxon>Hafniaceae</taxon>
        <taxon>Edwardsiella</taxon>
    </lineage>
</organism>
<keyword evidence="1" id="KW-0963">Cytoplasm</keyword>
<sequence length="283" mass="30932">MTIAASQLPTPDHAEHNAFFPSPYALEQFTRRQSDLSGAEYTRPYRGRQKILVIAADERYLPTASGALFSTGNHPLETLVPMYHLHQAGFSCEVATLSGLMVKFEHWAMPDQDQAITGFYHHYLPQFLRPRKLHDIVSQLSAHSEYAGIFIPGGHGALIGLPSSDDVAAVLRWALAHDRYLIAICHGPAAFLALAAGDNPLQGYAICAFPDALDRQTPAIGYMPGQLTWFFGEKLQQRGLTLVNQAISGQVHQDRKVLTGDSPLAANALGKLAAETLLGEFTD</sequence>
<dbReference type="InterPro" id="IPR002818">
    <property type="entry name" value="DJ-1/PfpI"/>
</dbReference>
<dbReference type="Proteomes" id="UP000175893">
    <property type="component" value="Chromosome"/>
</dbReference>
<keyword evidence="4" id="KW-0346">Stress response</keyword>
<dbReference type="InterPro" id="IPR029062">
    <property type="entry name" value="Class_I_gatase-like"/>
</dbReference>
<dbReference type="InterPro" id="IPR017283">
    <property type="entry name" value="HchA"/>
</dbReference>
<dbReference type="AlphaFoldDB" id="A0A376DD72"/>
<dbReference type="EC" id="4.2.1.130" evidence="8"/>
<evidence type="ECO:0000256" key="1">
    <source>
        <dbReference type="ARBA" id="ARBA00022490"/>
    </source>
</evidence>
<dbReference type="GO" id="GO:0036524">
    <property type="term" value="F:protein deglycase activity"/>
    <property type="evidence" value="ECO:0007669"/>
    <property type="project" value="InterPro"/>
</dbReference>
<dbReference type="PIRSF" id="PIRSF037798">
    <property type="entry name" value="Chaperone_HchA"/>
    <property type="match status" value="1"/>
</dbReference>
<gene>
    <name evidence="8" type="primary">hchA</name>
    <name evidence="7" type="ORF">A9798_05955</name>
    <name evidence="8" type="ORF">NCTC12121_01278</name>
</gene>
<evidence type="ECO:0000256" key="3">
    <source>
        <dbReference type="ARBA" id="ARBA00022801"/>
    </source>
</evidence>
<reference evidence="7 9" key="1">
    <citation type="submission" date="2016-06" db="EMBL/GenBank/DDBJ databases">
        <title>Complete genome sequence of Edwardsiella hoshinae ATCC 35051.</title>
        <authorList>
            <person name="Reichley S.R."/>
            <person name="Waldbieser G.C."/>
            <person name="Lawrence M.L."/>
            <person name="Griffin M.J."/>
        </authorList>
    </citation>
    <scope>NUCLEOTIDE SEQUENCE [LARGE SCALE GENOMIC DNA]</scope>
    <source>
        <strain evidence="7 9">ATCC 35051</strain>
    </source>
</reference>
<evidence type="ECO:0000313" key="7">
    <source>
        <dbReference type="EMBL" id="AOV96538.1"/>
    </source>
</evidence>
<evidence type="ECO:0000256" key="5">
    <source>
        <dbReference type="ARBA" id="ARBA00023204"/>
    </source>
</evidence>
<keyword evidence="9" id="KW-1185">Reference proteome</keyword>
<dbReference type="GO" id="GO:0019243">
    <property type="term" value="P:methylglyoxal catabolic process to D-lactate via S-lactoyl-glutathione"/>
    <property type="evidence" value="ECO:0007669"/>
    <property type="project" value="TreeGrafter"/>
</dbReference>
<dbReference type="RefSeq" id="WP_024522380.1">
    <property type="nucleotide sequence ID" value="NZ_CP016043.1"/>
</dbReference>
<protein>
    <submittedName>
        <fullName evidence="8">Molecular chaperone Hsp31 and glyoxalase 3</fullName>
        <ecNumber evidence="8">4.2.1.130</ecNumber>
    </submittedName>
</protein>
<evidence type="ECO:0000313" key="10">
    <source>
        <dbReference type="Proteomes" id="UP000255248"/>
    </source>
</evidence>
<dbReference type="Pfam" id="PF01965">
    <property type="entry name" value="DJ-1_PfpI"/>
    <property type="match status" value="1"/>
</dbReference>
<keyword evidence="3" id="KW-0378">Hydrolase</keyword>
<reference evidence="8 10" key="2">
    <citation type="submission" date="2018-06" db="EMBL/GenBank/DDBJ databases">
        <authorList>
            <consortium name="Pathogen Informatics"/>
            <person name="Doyle S."/>
        </authorList>
    </citation>
    <scope>NUCLEOTIDE SEQUENCE [LARGE SCALE GENOMIC DNA]</scope>
    <source>
        <strain evidence="8 10">NCTC12121</strain>
    </source>
</reference>
<proteinExistence type="predicted"/>